<dbReference type="EMBL" id="LR796543">
    <property type="protein sequence ID" value="CAB4150172.1"/>
    <property type="molecule type" value="Genomic_DNA"/>
</dbReference>
<organism evidence="1">
    <name type="scientific">uncultured Caudovirales phage</name>
    <dbReference type="NCBI Taxonomy" id="2100421"/>
    <lineage>
        <taxon>Viruses</taxon>
        <taxon>Duplodnaviria</taxon>
        <taxon>Heunggongvirae</taxon>
        <taxon>Uroviricota</taxon>
        <taxon>Caudoviricetes</taxon>
        <taxon>Peduoviridae</taxon>
        <taxon>Maltschvirus</taxon>
        <taxon>Maltschvirus maltsch</taxon>
    </lineage>
</organism>
<name>A0A6J5MUZ8_9CAUD</name>
<sequence>MTRPSIPRFEAQINSPGAAPILRMDAQPAFDSAIQMFNTIADAGDGMANAVFRLGLQSQRALDTEKDAYLASVEVDDIVKTNEIYNQNASEGNQPEKLAERLDGYMQGKMQELPESIRPLYQQSFQKRAAVLTVKSQDEFYQQTEINAKKSLMASLDIVKEDIFSNPTPKTEIEVQSYQEKLAKYNAILDTQVKHNYITSEEAILNQKEFRKDLIVTSFKSSLDGLSDDQRSKAILKISKTDIEGLDINEKQKVVNQLNAFDNQMRAVNEQAFAKEKAEQELGKARKAADLEIRTSRGQAGYDEITRMEQNRTISPDQKASLFKMLDAKNKERMADAAKLEKVAQALQGKGYLDPKDDKEAIDFTYINAVKPQMQGLAPDAQKEMLVNFVNKVGVVPDQMQSQLRGVFRGGDPEAKVFYADLVGRIQEAKPEALDDIENKDIAQAVMINELVKSGTPNLEAVARVEDMQKSINPARLQILKTELSEARGRSTVADRLAKAKKPFSNWFGRAPSLPDDPQLGYNQALLNDYERTYESWYNYTNGDAKIAEDQTAKSLNRLWGVSEMNGSKRLVKYPVEKAYPNIAPEDLRKQLVDNVKAIKKYKDINEEDILIQDTMDTARLWNTGAPTYRVIIKNKDGVFENVFDNDLDAWTPGKNSDIQKEIALRKRQEFMAKENKNEAPKTPQITIPTESTINLLTKPK</sequence>
<gene>
    <name evidence="1" type="ORF">UFOVP571_4</name>
</gene>
<evidence type="ECO:0000313" key="1">
    <source>
        <dbReference type="EMBL" id="CAB4150172.1"/>
    </source>
</evidence>
<accession>A0A6J5MUZ8</accession>
<protein>
    <submittedName>
        <fullName evidence="1">Uncharacterized protein</fullName>
    </submittedName>
</protein>
<proteinExistence type="predicted"/>
<reference evidence="1" key="1">
    <citation type="submission" date="2020-04" db="EMBL/GenBank/DDBJ databases">
        <authorList>
            <person name="Chiriac C."/>
            <person name="Salcher M."/>
            <person name="Ghai R."/>
            <person name="Kavagutti S V."/>
        </authorList>
    </citation>
    <scope>NUCLEOTIDE SEQUENCE</scope>
</reference>